<dbReference type="PANTHER" id="PTHR31161">
    <property type="entry name" value="PROTEIN GRAVITROPIC IN THE LIGHT 1"/>
    <property type="match status" value="1"/>
</dbReference>
<evidence type="ECO:0000313" key="2">
    <source>
        <dbReference type="EMBL" id="CAK9183995.1"/>
    </source>
</evidence>
<proteinExistence type="predicted"/>
<evidence type="ECO:0008006" key="4">
    <source>
        <dbReference type="Google" id="ProtNLM"/>
    </source>
</evidence>
<organism evidence="2 3">
    <name type="scientific">Ilex paraguariensis</name>
    <name type="common">yerba mate</name>
    <dbReference type="NCBI Taxonomy" id="185542"/>
    <lineage>
        <taxon>Eukaryota</taxon>
        <taxon>Viridiplantae</taxon>
        <taxon>Streptophyta</taxon>
        <taxon>Embryophyta</taxon>
        <taxon>Tracheophyta</taxon>
        <taxon>Spermatophyta</taxon>
        <taxon>Magnoliopsida</taxon>
        <taxon>eudicotyledons</taxon>
        <taxon>Gunneridae</taxon>
        <taxon>Pentapetalae</taxon>
        <taxon>asterids</taxon>
        <taxon>campanulids</taxon>
        <taxon>Aquifoliales</taxon>
        <taxon>Aquifoliaceae</taxon>
        <taxon>Ilex</taxon>
    </lineage>
</organism>
<evidence type="ECO:0000256" key="1">
    <source>
        <dbReference type="SAM" id="Coils"/>
    </source>
</evidence>
<dbReference type="EMBL" id="CAUOFW020008835">
    <property type="protein sequence ID" value="CAK9183995.1"/>
    <property type="molecule type" value="Genomic_DNA"/>
</dbReference>
<keyword evidence="3" id="KW-1185">Reference proteome</keyword>
<comment type="caution">
    <text evidence="2">The sequence shown here is derived from an EMBL/GenBank/DDBJ whole genome shotgun (WGS) entry which is preliminary data.</text>
</comment>
<dbReference type="Proteomes" id="UP001642360">
    <property type="component" value="Unassembled WGS sequence"/>
</dbReference>
<dbReference type="InterPro" id="IPR040225">
    <property type="entry name" value="GIL1-like"/>
</dbReference>
<gene>
    <name evidence="2" type="ORF">ILEXP_LOCUS54296</name>
</gene>
<keyword evidence="1" id="KW-0175">Coiled coil</keyword>
<name>A0ABC8USG1_9AQUA</name>
<sequence>MKKLQYEVDKKESEITSLKEELSETSLNNKSLEKKLNASGCFSILDNVKLSDSNPKDFTMVLNYGLKSIRNFAKLLIREMESANWDIEAASNATELGVIFKSTNHKDSMIEKFLKTKYLCLVHPKMETSFFGNLNQRKKINSGEYPETEFFKAFAEMARRVWLRAVH</sequence>
<protein>
    <recommendedName>
        <fullName evidence="4">DUF641 domain-containing protein</fullName>
    </recommendedName>
</protein>
<accession>A0ABC8USG1</accession>
<feature type="coiled-coil region" evidence="1">
    <location>
        <begin position="1"/>
        <end position="35"/>
    </location>
</feature>
<dbReference type="AlphaFoldDB" id="A0ABC8USG1"/>
<evidence type="ECO:0000313" key="3">
    <source>
        <dbReference type="Proteomes" id="UP001642360"/>
    </source>
</evidence>
<reference evidence="2 3" key="1">
    <citation type="submission" date="2024-02" db="EMBL/GenBank/DDBJ databases">
        <authorList>
            <person name="Vignale AGUSTIN F."/>
            <person name="Sosa J E."/>
            <person name="Modenutti C."/>
        </authorList>
    </citation>
    <scope>NUCLEOTIDE SEQUENCE [LARGE SCALE GENOMIC DNA]</scope>
</reference>